<accession>A0A8S5URE8</accession>
<name>A0A8S5URE8_9CAUD</name>
<dbReference type="Gene3D" id="3.30.930.10">
    <property type="entry name" value="Bira Bifunctional Protein, Domain 2"/>
    <property type="match status" value="1"/>
</dbReference>
<reference evidence="1" key="1">
    <citation type="journal article" date="2021" name="Proc. Natl. Acad. Sci. U.S.A.">
        <title>A Catalog of Tens of Thousands of Viruses from Human Metagenomes Reveals Hidden Associations with Chronic Diseases.</title>
        <authorList>
            <person name="Tisza M.J."/>
            <person name="Buck C.B."/>
        </authorList>
    </citation>
    <scope>NUCLEOTIDE SEQUENCE</scope>
    <source>
        <strain evidence="1">Ctg6c78</strain>
    </source>
</reference>
<organism evidence="1">
    <name type="scientific">Siphoviridae sp. ctg6c78</name>
    <dbReference type="NCBI Taxonomy" id="2825603"/>
    <lineage>
        <taxon>Viruses</taxon>
        <taxon>Duplodnaviria</taxon>
        <taxon>Heunggongvirae</taxon>
        <taxon>Uroviricota</taxon>
        <taxon>Caudoviricetes</taxon>
    </lineage>
</organism>
<evidence type="ECO:0000313" key="1">
    <source>
        <dbReference type="EMBL" id="DAF97073.1"/>
    </source>
</evidence>
<protein>
    <submittedName>
        <fullName evidence="1">Uncharacterized protein</fullName>
    </submittedName>
</protein>
<dbReference type="InterPro" id="IPR045864">
    <property type="entry name" value="aa-tRNA-synth_II/BPL/LPL"/>
</dbReference>
<dbReference type="SUPFAM" id="SSF55681">
    <property type="entry name" value="Class II aaRS and biotin synthetases"/>
    <property type="match status" value="1"/>
</dbReference>
<sequence>MIENAIQAEQQYIQDRVDGIETAPLIDILKEYGFDSLEEYYKQKTEFEFSSLDFHEMNTTSDVAFQVIGQILQNEKPILLFEDHATLFIYHGNEDYDREAAEKLGIAVYEGGYRGGTIVGGIGDLSIGIFFPSSIEYRSEYFLNKLIEIFQKHGINAEVNNNDIMVDGEKVIGASVLETENYFGFVAYVSFSDKTEMIKQVCGNAAKKPGFIRGMTIDELEEELRLWLL</sequence>
<dbReference type="EMBL" id="BK016125">
    <property type="protein sequence ID" value="DAF97073.1"/>
    <property type="molecule type" value="Genomic_DNA"/>
</dbReference>
<proteinExistence type="predicted"/>